<dbReference type="EMBL" id="JAUSUK010000002">
    <property type="protein sequence ID" value="MDQ0326630.1"/>
    <property type="molecule type" value="Genomic_DNA"/>
</dbReference>
<evidence type="ECO:0000313" key="3">
    <source>
        <dbReference type="EMBL" id="MDQ0326630.1"/>
    </source>
</evidence>
<evidence type="ECO:0000256" key="2">
    <source>
        <dbReference type="SAM" id="Phobius"/>
    </source>
</evidence>
<keyword evidence="4" id="KW-1185">Reference proteome</keyword>
<keyword evidence="2" id="KW-0812">Transmembrane</keyword>
<protein>
    <submittedName>
        <fullName evidence="3">Uncharacterized protein</fullName>
    </submittedName>
</protein>
<evidence type="ECO:0000313" key="4">
    <source>
        <dbReference type="Proteomes" id="UP001230253"/>
    </source>
</evidence>
<comment type="caution">
    <text evidence="3">The sequence shown here is derived from an EMBL/GenBank/DDBJ whole genome shotgun (WGS) entry which is preliminary data.</text>
</comment>
<keyword evidence="2" id="KW-0472">Membrane</keyword>
<accession>A0ABU0CAK9</accession>
<gene>
    <name evidence="3" type="ORF">J2R99_002499</name>
</gene>
<feature type="transmembrane region" description="Helical" evidence="2">
    <location>
        <begin position="49"/>
        <end position="70"/>
    </location>
</feature>
<evidence type="ECO:0000256" key="1">
    <source>
        <dbReference type="SAM" id="MobiDB-lite"/>
    </source>
</evidence>
<reference evidence="3 4" key="1">
    <citation type="submission" date="2023-07" db="EMBL/GenBank/DDBJ databases">
        <title>Genomic Encyclopedia of Type Strains, Phase IV (KMG-IV): sequencing the most valuable type-strain genomes for metagenomic binning, comparative biology and taxonomic classification.</title>
        <authorList>
            <person name="Goeker M."/>
        </authorList>
    </citation>
    <scope>NUCLEOTIDE SEQUENCE [LARGE SCALE GENOMIC DNA]</scope>
    <source>
        <strain evidence="3 4">DSM 11549</strain>
    </source>
</reference>
<dbReference type="Proteomes" id="UP001230253">
    <property type="component" value="Unassembled WGS sequence"/>
</dbReference>
<proteinExistence type="predicted"/>
<feature type="region of interest" description="Disordered" evidence="1">
    <location>
        <begin position="95"/>
        <end position="124"/>
    </location>
</feature>
<dbReference type="RefSeq" id="WP_307154787.1">
    <property type="nucleotide sequence ID" value="NZ_JAUSUK010000002.1"/>
</dbReference>
<sequence>MPHLLRFLFVHIALGALVGWLFLAVLLGFDTGGLWTLISHSSTPLLPLSLLAAFFALTFGGAVTASGVLLSADERDEPPIGPKRRRRLRLMALPSLSPRPAPRPALAIAGARRRPRTHDMDELR</sequence>
<name>A0ABU0CAK9_9BRAD</name>
<feature type="transmembrane region" description="Helical" evidence="2">
    <location>
        <begin position="7"/>
        <end position="29"/>
    </location>
</feature>
<keyword evidence="2" id="KW-1133">Transmembrane helix</keyword>
<organism evidence="3 4">
    <name type="scientific">Rhodopseudomonas julia</name>
    <dbReference type="NCBI Taxonomy" id="200617"/>
    <lineage>
        <taxon>Bacteria</taxon>
        <taxon>Pseudomonadati</taxon>
        <taxon>Pseudomonadota</taxon>
        <taxon>Alphaproteobacteria</taxon>
        <taxon>Hyphomicrobiales</taxon>
        <taxon>Nitrobacteraceae</taxon>
        <taxon>Rhodopseudomonas</taxon>
    </lineage>
</organism>